<dbReference type="PANTHER" id="PTHR23316">
    <property type="entry name" value="IMPORTIN ALPHA"/>
    <property type="match status" value="1"/>
</dbReference>
<dbReference type="InterPro" id="IPR011989">
    <property type="entry name" value="ARM-like"/>
</dbReference>
<feature type="chain" id="PRO_5022947546" description="Importin subunit alpha" evidence="8">
    <location>
        <begin position="22"/>
        <end position="596"/>
    </location>
</feature>
<dbReference type="Gene3D" id="1.25.10.10">
    <property type="entry name" value="Leucine-rich Repeat Variant"/>
    <property type="match status" value="2"/>
</dbReference>
<evidence type="ECO:0000256" key="4">
    <source>
        <dbReference type="ARBA" id="ARBA00022927"/>
    </source>
</evidence>
<keyword evidence="8" id="KW-0732">Signal</keyword>
<feature type="domain" description="IBB" evidence="9">
    <location>
        <begin position="98"/>
        <end position="161"/>
    </location>
</feature>
<dbReference type="GO" id="GO:0048513">
    <property type="term" value="P:animal organ development"/>
    <property type="evidence" value="ECO:0007669"/>
    <property type="project" value="UniProtKB-ARBA"/>
</dbReference>
<evidence type="ECO:0000256" key="2">
    <source>
        <dbReference type="ARBA" id="ARBA00022448"/>
    </source>
</evidence>
<accession>A0A5A9NR29</accession>
<dbReference type="Pfam" id="PF16186">
    <property type="entry name" value="Arm_3"/>
    <property type="match status" value="1"/>
</dbReference>
<dbReference type="AlphaFoldDB" id="A0A5A9NR29"/>
<reference evidence="10 11" key="1">
    <citation type="journal article" date="2019" name="Mol. Ecol. Resour.">
        <title>Chromosome-level genome assembly of Triplophysa tibetana, a fish adapted to the harsh high-altitude environment of the Tibetan Plateau.</title>
        <authorList>
            <person name="Yang X."/>
            <person name="Liu H."/>
            <person name="Ma Z."/>
            <person name="Zou Y."/>
            <person name="Zou M."/>
            <person name="Mao Y."/>
            <person name="Li X."/>
            <person name="Wang H."/>
            <person name="Chen T."/>
            <person name="Wang W."/>
            <person name="Yang R."/>
        </authorList>
    </citation>
    <scope>NUCLEOTIDE SEQUENCE [LARGE SCALE GENOMIC DNA]</scope>
    <source>
        <strain evidence="10">TTIB1903HZAU</strain>
        <tissue evidence="10">Muscle</tissue>
    </source>
</reference>
<comment type="similarity">
    <text evidence="1 5">Belongs to the importin alpha family.</text>
</comment>
<evidence type="ECO:0000256" key="7">
    <source>
        <dbReference type="SAM" id="Coils"/>
    </source>
</evidence>
<keyword evidence="4 5" id="KW-0653">Protein transport</keyword>
<dbReference type="InterPro" id="IPR016024">
    <property type="entry name" value="ARM-type_fold"/>
</dbReference>
<evidence type="ECO:0000256" key="8">
    <source>
        <dbReference type="SAM" id="SignalP"/>
    </source>
</evidence>
<keyword evidence="3" id="KW-0677">Repeat</keyword>
<dbReference type="PROSITE" id="PS51214">
    <property type="entry name" value="IBB"/>
    <property type="match status" value="1"/>
</dbReference>
<dbReference type="SUPFAM" id="SSF48371">
    <property type="entry name" value="ARM repeat"/>
    <property type="match status" value="1"/>
</dbReference>
<dbReference type="GO" id="GO:0005737">
    <property type="term" value="C:cytoplasm"/>
    <property type="evidence" value="ECO:0007669"/>
    <property type="project" value="InterPro"/>
</dbReference>
<dbReference type="PIRSF" id="PIRSF005673">
    <property type="entry name" value="Importin_alpha"/>
    <property type="match status" value="1"/>
</dbReference>
<keyword evidence="11" id="KW-1185">Reference proteome</keyword>
<evidence type="ECO:0000259" key="9">
    <source>
        <dbReference type="PROSITE" id="PS51214"/>
    </source>
</evidence>
<dbReference type="GO" id="GO:0061608">
    <property type="term" value="F:nuclear import signal receptor activity"/>
    <property type="evidence" value="ECO:0007669"/>
    <property type="project" value="InterPro"/>
</dbReference>
<dbReference type="GO" id="GO:0005634">
    <property type="term" value="C:nucleus"/>
    <property type="evidence" value="ECO:0007669"/>
    <property type="project" value="UniProtKB-ARBA"/>
</dbReference>
<dbReference type="EMBL" id="SOYY01000016">
    <property type="protein sequence ID" value="KAA0710667.1"/>
    <property type="molecule type" value="Genomic_DNA"/>
</dbReference>
<dbReference type="InterPro" id="IPR000225">
    <property type="entry name" value="Armadillo"/>
</dbReference>
<dbReference type="SMART" id="SM00185">
    <property type="entry name" value="ARM"/>
    <property type="match status" value="6"/>
</dbReference>
<dbReference type="FunFam" id="1.25.10.10:FF:000009">
    <property type="entry name" value="Importin subunit alpha"/>
    <property type="match status" value="1"/>
</dbReference>
<dbReference type="InterPro" id="IPR024931">
    <property type="entry name" value="Importin_alpha"/>
</dbReference>
<dbReference type="PROSITE" id="PS50176">
    <property type="entry name" value="ARM_REPEAT"/>
    <property type="match status" value="1"/>
</dbReference>
<evidence type="ECO:0000256" key="6">
    <source>
        <dbReference type="PROSITE-ProRule" id="PRU00259"/>
    </source>
</evidence>
<dbReference type="Pfam" id="PF00514">
    <property type="entry name" value="Arm"/>
    <property type="match status" value="7"/>
</dbReference>
<evidence type="ECO:0000256" key="5">
    <source>
        <dbReference type="PIRNR" id="PIRNR005673"/>
    </source>
</evidence>
<organism evidence="10 11">
    <name type="scientific">Triplophysa tibetana</name>
    <dbReference type="NCBI Taxonomy" id="1572043"/>
    <lineage>
        <taxon>Eukaryota</taxon>
        <taxon>Metazoa</taxon>
        <taxon>Chordata</taxon>
        <taxon>Craniata</taxon>
        <taxon>Vertebrata</taxon>
        <taxon>Euteleostomi</taxon>
        <taxon>Actinopterygii</taxon>
        <taxon>Neopterygii</taxon>
        <taxon>Teleostei</taxon>
        <taxon>Ostariophysi</taxon>
        <taxon>Cypriniformes</taxon>
        <taxon>Nemacheilidae</taxon>
        <taxon>Triplophysa</taxon>
    </lineage>
</organism>
<evidence type="ECO:0000313" key="11">
    <source>
        <dbReference type="Proteomes" id="UP000324632"/>
    </source>
</evidence>
<proteinExistence type="inferred from homology"/>
<evidence type="ECO:0000313" key="10">
    <source>
        <dbReference type="EMBL" id="KAA0710667.1"/>
    </source>
</evidence>
<dbReference type="InterPro" id="IPR032413">
    <property type="entry name" value="Arm_3"/>
</dbReference>
<feature type="repeat" description="ARM" evidence="6">
    <location>
        <begin position="247"/>
        <end position="290"/>
    </location>
</feature>
<feature type="signal peptide" evidence="8">
    <location>
        <begin position="1"/>
        <end position="21"/>
    </location>
</feature>
<protein>
    <recommendedName>
        <fullName evidence="5">Importin subunit alpha</fullName>
    </recommendedName>
</protein>
<feature type="coiled-coil region" evidence="7">
    <location>
        <begin position="115"/>
        <end position="145"/>
    </location>
</feature>
<keyword evidence="2 5" id="KW-0813">Transport</keyword>
<sequence length="596" mass="66711">MTAHVISGLVVVALITSKTGTIPLSHLTQLDSLSLQFHNYIGLQSTISRGTLLAPHEESQIKRELADILCVRRKFSERQKSVEISALVLPVNAYISKEITMAEPSASPAKDNFRMNRYKNKALNLEEMRRRREEEGIQLRKQKREQQGKPVKNGLICTIDFIFKLFWQLFKRRNVELLGEEGGMTDSPFMDSDVTSTTAGDGVITMEMVEMLFSEDPEMQLVTTQRFRKLLSKEPNPPIDEVISTQGVVNRFVEFLQKSTNCTLQFEAAWALTNIASGTSQQTKFVIEAGAVPVFIELLDSEFEDVQEQVSPCLPVLSRLLFSSDPDLLADACWALSYLSDGPNEKIQAVIDSGVCRRLVELLMHSDYKVASPALRAVGNIVTGDDIQTQVVLNCSALPCLLHLLSSAKESIRKEACWTISNITAGNRGQIQAVIDANIFPVLIEILQKAEFRTRKEAAWAITNATSGGTPEQIRYLVNLGCIKPLCDLLTVMDSKIVLVSLNGLENILRLGEQEAKQNGSGLNPYCSLIEEAYGLDKIEFLQSHENQEIYQKAFDLIEHYFGVEEEDVNLAPQMDENQQQFLFPQQEAPMEGFQL</sequence>
<dbReference type="InterPro" id="IPR036975">
    <property type="entry name" value="Importin-a_IBB_sf"/>
</dbReference>
<dbReference type="GO" id="GO:0006606">
    <property type="term" value="P:protein import into nucleus"/>
    <property type="evidence" value="ECO:0007669"/>
    <property type="project" value="InterPro"/>
</dbReference>
<dbReference type="Proteomes" id="UP000324632">
    <property type="component" value="Chromosome 16"/>
</dbReference>
<gene>
    <name evidence="10" type="ORF">E1301_Tti013010</name>
</gene>
<name>A0A5A9NR29_9TELE</name>
<dbReference type="InterPro" id="IPR002652">
    <property type="entry name" value="Importin-a_IBB"/>
</dbReference>
<evidence type="ECO:0000256" key="3">
    <source>
        <dbReference type="ARBA" id="ARBA00022737"/>
    </source>
</evidence>
<dbReference type="Gene3D" id="1.20.5.690">
    <property type="entry name" value="Importin-alpha, importin-beta-binding domain"/>
    <property type="match status" value="1"/>
</dbReference>
<keyword evidence="7" id="KW-0175">Coiled coil</keyword>
<comment type="caution">
    <text evidence="10">The sequence shown here is derived from an EMBL/GenBank/DDBJ whole genome shotgun (WGS) entry which is preliminary data.</text>
</comment>
<evidence type="ECO:0000256" key="1">
    <source>
        <dbReference type="ARBA" id="ARBA00010394"/>
    </source>
</evidence>
<dbReference type="Pfam" id="PF01749">
    <property type="entry name" value="IBB"/>
    <property type="match status" value="1"/>
</dbReference>